<name>A0A7S0QMN6_9CRYP</name>
<dbReference type="PRINTS" id="PR00838">
    <property type="entry name" value="V5ALLERGEN"/>
</dbReference>
<protein>
    <recommendedName>
        <fullName evidence="1">SCP domain-containing protein</fullName>
    </recommendedName>
</protein>
<dbReference type="InterPro" id="IPR014044">
    <property type="entry name" value="CAP_dom"/>
</dbReference>
<organism evidence="2">
    <name type="scientific">Cryptomonas curvata</name>
    <dbReference type="NCBI Taxonomy" id="233186"/>
    <lineage>
        <taxon>Eukaryota</taxon>
        <taxon>Cryptophyceae</taxon>
        <taxon>Cryptomonadales</taxon>
        <taxon>Cryptomonadaceae</taxon>
        <taxon>Cryptomonas</taxon>
    </lineage>
</organism>
<evidence type="ECO:0000259" key="1">
    <source>
        <dbReference type="SMART" id="SM00198"/>
    </source>
</evidence>
<reference evidence="2" key="1">
    <citation type="submission" date="2021-01" db="EMBL/GenBank/DDBJ databases">
        <authorList>
            <person name="Corre E."/>
            <person name="Pelletier E."/>
            <person name="Niang G."/>
            <person name="Scheremetjew M."/>
            <person name="Finn R."/>
            <person name="Kale V."/>
            <person name="Holt S."/>
            <person name="Cochrane G."/>
            <person name="Meng A."/>
            <person name="Brown T."/>
            <person name="Cohen L."/>
        </authorList>
    </citation>
    <scope>NUCLEOTIDE SEQUENCE</scope>
    <source>
        <strain evidence="2">CCAP979/52</strain>
    </source>
</reference>
<dbReference type="SMART" id="SM00198">
    <property type="entry name" value="SCP"/>
    <property type="match status" value="1"/>
</dbReference>
<dbReference type="InterPro" id="IPR001283">
    <property type="entry name" value="CRISP-related"/>
</dbReference>
<dbReference type="Pfam" id="PF00188">
    <property type="entry name" value="CAP"/>
    <property type="match status" value="1"/>
</dbReference>
<feature type="domain" description="SCP" evidence="1">
    <location>
        <begin position="60"/>
        <end position="205"/>
    </location>
</feature>
<dbReference type="Gene3D" id="3.40.33.10">
    <property type="entry name" value="CAP"/>
    <property type="match status" value="1"/>
</dbReference>
<proteinExistence type="predicted"/>
<dbReference type="PRINTS" id="PR00837">
    <property type="entry name" value="V5TPXLIKE"/>
</dbReference>
<dbReference type="SUPFAM" id="SSF55797">
    <property type="entry name" value="PR-1-like"/>
    <property type="match status" value="1"/>
</dbReference>
<dbReference type="PANTHER" id="PTHR10334">
    <property type="entry name" value="CYSTEINE-RICH SECRETORY PROTEIN-RELATED"/>
    <property type="match status" value="1"/>
</dbReference>
<dbReference type="GO" id="GO:0005576">
    <property type="term" value="C:extracellular region"/>
    <property type="evidence" value="ECO:0007669"/>
    <property type="project" value="InterPro"/>
</dbReference>
<dbReference type="InterPro" id="IPR035940">
    <property type="entry name" value="CAP_sf"/>
</dbReference>
<accession>A0A7S0QMN6</accession>
<sequence length="215" mass="23302">MGRYSWRSTPLQRHLKMSSSLPTGSMVKSCWVTRNFPHMHRTLLSVPRRLQLSLTGPPLAKAFIDAHTAVRALHGAPPLTWDNALADSSLKYASGCVKGHATDLPADVGENLYYTASSAKINLDDPALVKSAVDKWYSEEANWDYAASAGKGTGSTGHFTQTVWKSTAKVGCGIASCPNILIGGKTWADVGYVICRYTPSGNWDGEYATNVPKKK</sequence>
<dbReference type="InterPro" id="IPR018244">
    <property type="entry name" value="Allrgn_V5/Tpx1_CS"/>
</dbReference>
<dbReference type="PROSITE" id="PS01010">
    <property type="entry name" value="CRISP_2"/>
    <property type="match status" value="1"/>
</dbReference>
<evidence type="ECO:0000313" key="2">
    <source>
        <dbReference type="EMBL" id="CAD8642231.1"/>
    </source>
</evidence>
<dbReference type="AlphaFoldDB" id="A0A7S0QMN6"/>
<dbReference type="InterPro" id="IPR002413">
    <property type="entry name" value="V5_allergen-like"/>
</dbReference>
<gene>
    <name evidence="2" type="ORF">CCUR1050_LOCUS19915</name>
</gene>
<dbReference type="EMBL" id="HBEZ01036274">
    <property type="protein sequence ID" value="CAD8642231.1"/>
    <property type="molecule type" value="Transcribed_RNA"/>
</dbReference>